<evidence type="ECO:0000313" key="2">
    <source>
        <dbReference type="Proteomes" id="UP000070444"/>
    </source>
</evidence>
<organism evidence="1 2">
    <name type="scientific">Conidiobolus coronatus (strain ATCC 28846 / CBS 209.66 / NRRL 28638)</name>
    <name type="common">Delacroixia coronata</name>
    <dbReference type="NCBI Taxonomy" id="796925"/>
    <lineage>
        <taxon>Eukaryota</taxon>
        <taxon>Fungi</taxon>
        <taxon>Fungi incertae sedis</taxon>
        <taxon>Zoopagomycota</taxon>
        <taxon>Entomophthoromycotina</taxon>
        <taxon>Entomophthoromycetes</taxon>
        <taxon>Entomophthorales</taxon>
        <taxon>Ancylistaceae</taxon>
        <taxon>Conidiobolus</taxon>
    </lineage>
</organism>
<protein>
    <recommendedName>
        <fullName evidence="3">F-box domain-containing protein</fullName>
    </recommendedName>
</protein>
<dbReference type="OrthoDB" id="1055097at2759"/>
<gene>
    <name evidence="1" type="ORF">CONCODRAFT_19340</name>
</gene>
<dbReference type="InterPro" id="IPR032675">
    <property type="entry name" value="LRR_dom_sf"/>
</dbReference>
<dbReference type="AlphaFoldDB" id="A0A137NYC9"/>
<evidence type="ECO:0008006" key="3">
    <source>
        <dbReference type="Google" id="ProtNLM"/>
    </source>
</evidence>
<dbReference type="Proteomes" id="UP000070444">
    <property type="component" value="Unassembled WGS sequence"/>
</dbReference>
<keyword evidence="2" id="KW-1185">Reference proteome</keyword>
<dbReference type="EMBL" id="KQ964609">
    <property type="protein sequence ID" value="KXN67870.1"/>
    <property type="molecule type" value="Genomic_DNA"/>
</dbReference>
<name>A0A137NYC9_CONC2</name>
<proteinExistence type="predicted"/>
<dbReference type="SUPFAM" id="SSF52047">
    <property type="entry name" value="RNI-like"/>
    <property type="match status" value="1"/>
</dbReference>
<dbReference type="Gene3D" id="3.80.10.10">
    <property type="entry name" value="Ribonuclease Inhibitor"/>
    <property type="match status" value="1"/>
</dbReference>
<evidence type="ECO:0000313" key="1">
    <source>
        <dbReference type="EMBL" id="KXN67870.1"/>
    </source>
</evidence>
<reference evidence="1 2" key="1">
    <citation type="journal article" date="2015" name="Genome Biol. Evol.">
        <title>Phylogenomic analyses indicate that early fungi evolved digesting cell walls of algal ancestors of land plants.</title>
        <authorList>
            <person name="Chang Y."/>
            <person name="Wang S."/>
            <person name="Sekimoto S."/>
            <person name="Aerts A.L."/>
            <person name="Choi C."/>
            <person name="Clum A."/>
            <person name="LaButti K.M."/>
            <person name="Lindquist E.A."/>
            <person name="Yee Ngan C."/>
            <person name="Ohm R.A."/>
            <person name="Salamov A.A."/>
            <person name="Grigoriev I.V."/>
            <person name="Spatafora J.W."/>
            <person name="Berbee M.L."/>
        </authorList>
    </citation>
    <scope>NUCLEOTIDE SEQUENCE [LARGE SCALE GENOMIC DNA]</scope>
    <source>
        <strain evidence="1 2">NRRL 28638</strain>
    </source>
</reference>
<sequence length="432" mass="50581">MNKKIDDSRNIEEVNWKNFPDTYHISLYLTHNDLIQLSLTCKYLRLKFKSKILSKLALLSGGEIIPGKPNESDREKQFAILAGMLEEKCLDRYDTINHCIIWGFINRSFAKKFFNLFANITRLELYSNYYERYFVDSTIGSNTILTEILYPLKNLESLILSSELINSSESLSKLDLKLPNSLKILHLIESYYNVDTLNYYPIENIDEGYTNLKKLTIINNNMLKNITTKIESLTDVAIFSRQHYRFEKLSQFFTLNSQLKKLTIPENFLRSSIIKTVLQMSQLKQLNVNLPYHKGDGGLYSNPINTSIEHLNLSCNIDIDILVPILNNFKSLKVLEYSNFDFCNFLKVDLSELSCKLPLLHLNNLFNAKCFIDFFLNPEAFDKIRFTNMFNLSEYLMEYGGVNMKRWKLYRKNPVNNSDFWITKINNNKSYL</sequence>
<accession>A0A137NYC9</accession>